<keyword evidence="1" id="KW-1133">Transmembrane helix</keyword>
<evidence type="ECO:0000313" key="4">
    <source>
        <dbReference type="Proteomes" id="UP000307790"/>
    </source>
</evidence>
<name>A0A5R9IBV9_9GAMM</name>
<gene>
    <name evidence="3" type="ORF">FE810_15595</name>
</gene>
<comment type="caution">
    <text evidence="3">The sequence shown here is derived from an EMBL/GenBank/DDBJ whole genome shotgun (WGS) entry which is preliminary data.</text>
</comment>
<evidence type="ECO:0000313" key="3">
    <source>
        <dbReference type="EMBL" id="TLU61095.1"/>
    </source>
</evidence>
<dbReference type="Pfam" id="PF12158">
    <property type="entry name" value="DUF3592"/>
    <property type="match status" value="1"/>
</dbReference>
<keyword evidence="4" id="KW-1185">Reference proteome</keyword>
<feature type="transmembrane region" description="Helical" evidence="1">
    <location>
        <begin position="6"/>
        <end position="27"/>
    </location>
</feature>
<reference evidence="3 4" key="1">
    <citation type="submission" date="2019-05" db="EMBL/GenBank/DDBJ databases">
        <title>Genome sequences of Thalassotalea litorea 1K03283.</title>
        <authorList>
            <person name="Zhang D."/>
        </authorList>
    </citation>
    <scope>NUCLEOTIDE SEQUENCE [LARGE SCALE GENOMIC DNA]</scope>
    <source>
        <strain evidence="3 4">MCCC 1K03283</strain>
    </source>
</reference>
<evidence type="ECO:0000256" key="1">
    <source>
        <dbReference type="SAM" id="Phobius"/>
    </source>
</evidence>
<organism evidence="3 4">
    <name type="scientific">Thalassotalea litorea</name>
    <dbReference type="NCBI Taxonomy" id="2020715"/>
    <lineage>
        <taxon>Bacteria</taxon>
        <taxon>Pseudomonadati</taxon>
        <taxon>Pseudomonadota</taxon>
        <taxon>Gammaproteobacteria</taxon>
        <taxon>Alteromonadales</taxon>
        <taxon>Colwelliaceae</taxon>
        <taxon>Thalassotalea</taxon>
    </lineage>
</organism>
<accession>A0A5R9IBV9</accession>
<proteinExistence type="predicted"/>
<keyword evidence="1" id="KW-0812">Transmembrane</keyword>
<evidence type="ECO:0000259" key="2">
    <source>
        <dbReference type="Pfam" id="PF12158"/>
    </source>
</evidence>
<dbReference type="EMBL" id="VCBC01000019">
    <property type="protein sequence ID" value="TLU61095.1"/>
    <property type="molecule type" value="Genomic_DNA"/>
</dbReference>
<protein>
    <submittedName>
        <fullName evidence="3">DUF3592 domain-containing protein</fullName>
    </submittedName>
</protein>
<keyword evidence="1" id="KW-0472">Membrane</keyword>
<dbReference type="OrthoDB" id="6401355at2"/>
<sequence>MENLNNDALIVYGLLALGIVIEVFLMYKNHMAKNWSQTQGELISSEVGMEQSGNSFGLAAKVNYKYTANGKEFQSNQIAYATLGSGFALFKNFYVKNNNLTVFFNPLKPEVAVILPGIRLFHALDIAFILGIAYYLYGVFGL</sequence>
<dbReference type="Proteomes" id="UP000307790">
    <property type="component" value="Unassembled WGS sequence"/>
</dbReference>
<feature type="transmembrane region" description="Helical" evidence="1">
    <location>
        <begin position="118"/>
        <end position="137"/>
    </location>
</feature>
<dbReference type="AlphaFoldDB" id="A0A5R9IBV9"/>
<dbReference type="RefSeq" id="WP_138321350.1">
    <property type="nucleotide sequence ID" value="NZ_VCBC01000019.1"/>
</dbReference>
<feature type="domain" description="DUF3592" evidence="2">
    <location>
        <begin position="38"/>
        <end position="118"/>
    </location>
</feature>
<dbReference type="InterPro" id="IPR021994">
    <property type="entry name" value="DUF3592"/>
</dbReference>